<evidence type="ECO:0000256" key="5">
    <source>
        <dbReference type="ARBA" id="ARBA00023136"/>
    </source>
</evidence>
<reference evidence="9" key="1">
    <citation type="journal article" date="2020" name="mSystems">
        <title>Genome- and Community-Level Interaction Insights into Carbon Utilization and Element Cycling Functions of Hydrothermarchaeota in Hydrothermal Sediment.</title>
        <authorList>
            <person name="Zhou Z."/>
            <person name="Liu Y."/>
            <person name="Xu W."/>
            <person name="Pan J."/>
            <person name="Luo Z.H."/>
            <person name="Li M."/>
        </authorList>
    </citation>
    <scope>NUCLEOTIDE SEQUENCE [LARGE SCALE GENOMIC DNA]</scope>
    <source>
        <strain evidence="9">SpSt-301</strain>
    </source>
</reference>
<gene>
    <name evidence="8" type="primary">atpH</name>
    <name evidence="9" type="ORF">ENQ35_01130</name>
</gene>
<keyword evidence="7 8" id="KW-0066">ATP synthesis</keyword>
<evidence type="ECO:0000256" key="1">
    <source>
        <dbReference type="ARBA" id="ARBA00004370"/>
    </source>
</evidence>
<evidence type="ECO:0000313" key="9">
    <source>
        <dbReference type="EMBL" id="HDW51341.1"/>
    </source>
</evidence>
<dbReference type="PRINTS" id="PR00125">
    <property type="entry name" value="ATPASEDELTA"/>
</dbReference>
<dbReference type="AlphaFoldDB" id="A0A7C1F7K4"/>
<comment type="subcellular location">
    <subcellularLocation>
        <location evidence="8">Cell membrane</location>
        <topology evidence="8">Peripheral membrane protein</topology>
    </subcellularLocation>
    <subcellularLocation>
        <location evidence="1">Membrane</location>
    </subcellularLocation>
</comment>
<dbReference type="GO" id="GO:0046933">
    <property type="term" value="F:proton-transporting ATP synthase activity, rotational mechanism"/>
    <property type="evidence" value="ECO:0007669"/>
    <property type="project" value="UniProtKB-UniRule"/>
</dbReference>
<comment type="similarity">
    <text evidence="8">Belongs to the ATPase delta chain family.</text>
</comment>
<keyword evidence="5 8" id="KW-0472">Membrane</keyword>
<keyword evidence="3 8" id="KW-0375">Hydrogen ion transport</keyword>
<dbReference type="HAMAP" id="MF_01416">
    <property type="entry name" value="ATP_synth_delta_bact"/>
    <property type="match status" value="1"/>
</dbReference>
<name>A0A7C1F7K4_9THEO</name>
<dbReference type="GO" id="GO:0005886">
    <property type="term" value="C:plasma membrane"/>
    <property type="evidence" value="ECO:0007669"/>
    <property type="project" value="UniProtKB-SubCell"/>
</dbReference>
<evidence type="ECO:0000256" key="4">
    <source>
        <dbReference type="ARBA" id="ARBA00023065"/>
    </source>
</evidence>
<evidence type="ECO:0000256" key="2">
    <source>
        <dbReference type="ARBA" id="ARBA00022448"/>
    </source>
</evidence>
<keyword evidence="8" id="KW-1003">Cell membrane</keyword>
<keyword evidence="6 8" id="KW-0139">CF(1)</keyword>
<keyword evidence="2 8" id="KW-0813">Transport</keyword>
<sequence length="182" mass="20720">MLKGAVAERYAGALFDIAQEKGLMDKIEQELREVLETLDASADFRRVFYHPQVPTSVKKEIVKEIFGARVEPYTLNFMNVLLDSRRELFFKDIVAEYTRLVNETRNVVEVKVTSAVEVPSASKDDLVEALAKVTGKEVRVDYQVKPEILGGLVIRIGNRVIDTSIVRQLERLKEQVREIRVG</sequence>
<dbReference type="NCBIfam" id="TIGR01145">
    <property type="entry name" value="ATP_synt_delta"/>
    <property type="match status" value="1"/>
</dbReference>
<organism evidence="9">
    <name type="scientific">Ammonifex degensii</name>
    <dbReference type="NCBI Taxonomy" id="42838"/>
    <lineage>
        <taxon>Bacteria</taxon>
        <taxon>Bacillati</taxon>
        <taxon>Bacillota</taxon>
        <taxon>Clostridia</taxon>
        <taxon>Thermoanaerobacterales</taxon>
        <taxon>Thermoanaerobacteraceae</taxon>
        <taxon>Ammonifex</taxon>
    </lineage>
</organism>
<dbReference type="PROSITE" id="PS00389">
    <property type="entry name" value="ATPASE_DELTA"/>
    <property type="match status" value="1"/>
</dbReference>
<dbReference type="Pfam" id="PF00213">
    <property type="entry name" value="OSCP"/>
    <property type="match status" value="1"/>
</dbReference>
<evidence type="ECO:0000256" key="7">
    <source>
        <dbReference type="ARBA" id="ARBA00023310"/>
    </source>
</evidence>
<dbReference type="NCBIfam" id="NF004403">
    <property type="entry name" value="PRK05758.2-4"/>
    <property type="match status" value="1"/>
</dbReference>
<dbReference type="EMBL" id="DSMV01000077">
    <property type="protein sequence ID" value="HDW51341.1"/>
    <property type="molecule type" value="Genomic_DNA"/>
</dbReference>
<accession>A0A7C1F7K4</accession>
<comment type="function">
    <text evidence="8">F(1)F(0) ATP synthase produces ATP from ADP in the presence of a proton or sodium gradient. F-type ATPases consist of two structural domains, F(1) containing the extramembraneous catalytic core and F(0) containing the membrane proton channel, linked together by a central stalk and a peripheral stalk. During catalysis, ATP synthesis in the catalytic domain of F(1) is coupled via a rotary mechanism of the central stalk subunits to proton translocation.</text>
</comment>
<protein>
    <recommendedName>
        <fullName evidence="8">ATP synthase subunit delta</fullName>
    </recommendedName>
    <alternativeName>
        <fullName evidence="8">ATP synthase F(1) sector subunit delta</fullName>
    </alternativeName>
    <alternativeName>
        <fullName evidence="8">F-type ATPase subunit delta</fullName>
        <shortName evidence="8">F-ATPase subunit delta</shortName>
    </alternativeName>
</protein>
<comment type="caution">
    <text evidence="9">The sequence shown here is derived from an EMBL/GenBank/DDBJ whole genome shotgun (WGS) entry which is preliminary data.</text>
</comment>
<keyword evidence="4 8" id="KW-0406">Ion transport</keyword>
<dbReference type="PANTHER" id="PTHR11910">
    <property type="entry name" value="ATP SYNTHASE DELTA CHAIN"/>
    <property type="match status" value="1"/>
</dbReference>
<dbReference type="Gene3D" id="1.10.520.20">
    <property type="entry name" value="N-terminal domain of the delta subunit of the F1F0-ATP synthase"/>
    <property type="match status" value="1"/>
</dbReference>
<evidence type="ECO:0000256" key="3">
    <source>
        <dbReference type="ARBA" id="ARBA00022781"/>
    </source>
</evidence>
<dbReference type="InterPro" id="IPR026015">
    <property type="entry name" value="ATP_synth_OSCP/delta_N_sf"/>
</dbReference>
<proteinExistence type="inferred from homology"/>
<evidence type="ECO:0000256" key="8">
    <source>
        <dbReference type="HAMAP-Rule" id="MF_01416"/>
    </source>
</evidence>
<dbReference type="InterPro" id="IPR000711">
    <property type="entry name" value="ATPase_OSCP/dsu"/>
</dbReference>
<comment type="function">
    <text evidence="8">This protein is part of the stalk that links CF(0) to CF(1). It either transmits conformational changes from CF(0) to CF(1) or is implicated in proton conduction.</text>
</comment>
<evidence type="ECO:0000256" key="6">
    <source>
        <dbReference type="ARBA" id="ARBA00023196"/>
    </source>
</evidence>
<dbReference type="SUPFAM" id="SSF47928">
    <property type="entry name" value="N-terminal domain of the delta subunit of the F1F0-ATP synthase"/>
    <property type="match status" value="1"/>
</dbReference>
<dbReference type="GO" id="GO:0045259">
    <property type="term" value="C:proton-transporting ATP synthase complex"/>
    <property type="evidence" value="ECO:0007669"/>
    <property type="project" value="UniProtKB-KW"/>
</dbReference>
<dbReference type="InterPro" id="IPR020781">
    <property type="entry name" value="ATPase_OSCP/d_CS"/>
</dbReference>